<organism evidence="2 3">
    <name type="scientific">Candidatus Pseudomonas phytovorans</name>
    <dbReference type="NCBI Taxonomy" id="3121377"/>
    <lineage>
        <taxon>Bacteria</taxon>
        <taxon>Pseudomonadati</taxon>
        <taxon>Pseudomonadota</taxon>
        <taxon>Gammaproteobacteria</taxon>
        <taxon>Pseudomonadales</taxon>
        <taxon>Pseudomonadaceae</taxon>
        <taxon>Pseudomonas</taxon>
    </lineage>
</organism>
<dbReference type="CDD" id="cd13638">
    <property type="entry name" value="PBP2_EcProx_like"/>
    <property type="match status" value="1"/>
</dbReference>
<dbReference type="GO" id="GO:0043190">
    <property type="term" value="C:ATP-binding cassette (ABC) transporter complex"/>
    <property type="evidence" value="ECO:0007669"/>
    <property type="project" value="InterPro"/>
</dbReference>
<evidence type="ECO:0000259" key="1">
    <source>
        <dbReference type="Pfam" id="PF04069"/>
    </source>
</evidence>
<dbReference type="NCBIfam" id="NF008334">
    <property type="entry name" value="PRK11119.1"/>
    <property type="match status" value="1"/>
</dbReference>
<protein>
    <submittedName>
        <fullName evidence="2">Glycine betaine/L-proline ABC transporter substrate-binding protein ProX</fullName>
    </submittedName>
</protein>
<dbReference type="AlphaFoldDB" id="A0AAJ5WCT4"/>
<evidence type="ECO:0000313" key="2">
    <source>
        <dbReference type="EMBL" id="WEK28420.1"/>
    </source>
</evidence>
<dbReference type="Gene3D" id="3.40.190.10">
    <property type="entry name" value="Periplasmic binding protein-like II"/>
    <property type="match status" value="1"/>
</dbReference>
<dbReference type="Gene3D" id="3.40.190.100">
    <property type="entry name" value="Glycine betaine-binding periplasmic protein, domain 2"/>
    <property type="match status" value="1"/>
</dbReference>
<gene>
    <name evidence="2" type="primary">proX</name>
    <name evidence="2" type="ORF">P0Y58_16050</name>
</gene>
<dbReference type="GO" id="GO:0022857">
    <property type="term" value="F:transmembrane transporter activity"/>
    <property type="evidence" value="ECO:0007669"/>
    <property type="project" value="InterPro"/>
</dbReference>
<dbReference type="Proteomes" id="UP001216329">
    <property type="component" value="Chromosome"/>
</dbReference>
<sequence>MHESKFSRSILKWATALTLVGAALGAHASAEKPGDGVKVTPIFPSIAEERFRGEVAMEGLRELGYKVQEPKETEYGVMMMALGNGDADFTVHLWEKLHNDFYQKALNATGGDTMIKTGNILPGVAQGYLIDKKTADQYNIKYITDLKKPEIAKLFDTDGDGKADMTGCNPGWGCELVISHHMKAYDLDKSVTVNQGSYFALMADTIARFKEGKPILYFTWVPQWIASVLVEGKDVVWLEVPKTDLPDGNNDVDTIYHGKNLGFAIDKVVAVLNKDFADKNPAAVKFLSQVQISTDDESNQNLKMQQGEKKPKDIERHAKEWVAAHRQQFDQWLQASRDAAAQASK</sequence>
<evidence type="ECO:0000313" key="3">
    <source>
        <dbReference type="Proteomes" id="UP001216329"/>
    </source>
</evidence>
<proteinExistence type="predicted"/>
<feature type="domain" description="ABC-type glycine betaine transport system substrate-binding" evidence="1">
    <location>
        <begin position="39"/>
        <end position="323"/>
    </location>
</feature>
<reference evidence="2" key="1">
    <citation type="submission" date="2023-03" db="EMBL/GenBank/DDBJ databases">
        <title>Andean soil-derived lignocellulolytic bacterial consortium as a source of novel taxa and putative plastic-active enzymes.</title>
        <authorList>
            <person name="Diaz-Garcia L."/>
            <person name="Chuvochina M."/>
            <person name="Feuerriegel G."/>
            <person name="Bunk B."/>
            <person name="Sproer C."/>
            <person name="Streit W.R."/>
            <person name="Rodriguez L.M."/>
            <person name="Overmann J."/>
            <person name="Jimenez D.J."/>
        </authorList>
    </citation>
    <scope>NUCLEOTIDE SEQUENCE</scope>
    <source>
        <strain evidence="2">MAG 876</strain>
    </source>
</reference>
<dbReference type="Pfam" id="PF04069">
    <property type="entry name" value="OpuAC"/>
    <property type="match status" value="1"/>
</dbReference>
<dbReference type="EMBL" id="CP119325">
    <property type="protein sequence ID" value="WEK28420.1"/>
    <property type="molecule type" value="Genomic_DNA"/>
</dbReference>
<name>A0AAJ5WCT4_9PSED</name>
<dbReference type="InterPro" id="IPR007210">
    <property type="entry name" value="ABC_Gly_betaine_transp_sub-bd"/>
</dbReference>
<accession>A0AAJ5WCT4</accession>
<dbReference type="SUPFAM" id="SSF53850">
    <property type="entry name" value="Periplasmic binding protein-like II"/>
    <property type="match status" value="1"/>
</dbReference>